<dbReference type="InterPro" id="IPR011009">
    <property type="entry name" value="Kinase-like_dom_sf"/>
</dbReference>
<feature type="binding site" evidence="7">
    <location>
        <position position="41"/>
    </location>
    <ligand>
        <name>ATP</name>
        <dbReference type="ChEBI" id="CHEBI:30616"/>
    </ligand>
</feature>
<dbReference type="EMBL" id="JACHZG010000001">
    <property type="protein sequence ID" value="MBB3327196.1"/>
    <property type="molecule type" value="Genomic_DNA"/>
</dbReference>
<evidence type="ECO:0000256" key="8">
    <source>
        <dbReference type="SAM" id="MobiDB-lite"/>
    </source>
</evidence>
<evidence type="ECO:0000313" key="11">
    <source>
        <dbReference type="EMBL" id="MBB3327196.1"/>
    </source>
</evidence>
<dbReference type="SUPFAM" id="SSF56112">
    <property type="entry name" value="Protein kinase-like (PK-like)"/>
    <property type="match status" value="1"/>
</dbReference>
<feature type="region of interest" description="Disordered" evidence="8">
    <location>
        <begin position="305"/>
        <end position="329"/>
    </location>
</feature>
<dbReference type="Proteomes" id="UP000565572">
    <property type="component" value="Unassembled WGS sequence"/>
</dbReference>
<keyword evidence="9" id="KW-0812">Transmembrane</keyword>
<sequence length="532" mass="55159">MAEPGTFLADRYRLVREVGRGGMGVVWEAWDERLERPVAIKELKPQPGLSSEEAELAKNRAMREARITARLHHRNAVPVFDVVEHAGQPCLVMQFLPSVPLSAVLRESGPLGVHEAAKVGAQVASALAAAHELGIVHRDVKPGNILITDDGTALISDFGISRALGDATLTSTGLVHGTPAYLAPEVARGAESSHASDVFSLGATLYACLEGGPPFGTDSNSIALLYKVASGEFAPPERAGVLAPVLTEMLRPDPAVRPTMREVGGQLAAAEAGDAIPAATLLIPVEPPFADEVPSFEAPAVVTGTTQVRPSVGPPVGPPQDPPPGRRRRRGAWVAVAALLVVLVVLGTAAALGRLGSDAAGPGPTTSRSASSTPSRSASGTASSSASSTESAEGDDSESPEPTPSATTQTPSASPSASPTATASDGQPTAAELEDAITGYYALVPDDTDAAWARLTSDYQRGTSGGRQSYERFWDQVERVSVAKVEAQPPSRVEATVTYRRDSGTAVERTSFRLVREDGVLKIAASSVLGSG</sequence>
<evidence type="ECO:0000256" key="5">
    <source>
        <dbReference type="ARBA" id="ARBA00022777"/>
    </source>
</evidence>
<feature type="compositionally biased region" description="Low complexity" evidence="8">
    <location>
        <begin position="354"/>
        <end position="391"/>
    </location>
</feature>
<dbReference type="GO" id="GO:0005524">
    <property type="term" value="F:ATP binding"/>
    <property type="evidence" value="ECO:0007669"/>
    <property type="project" value="UniProtKB-UniRule"/>
</dbReference>
<evidence type="ECO:0000256" key="9">
    <source>
        <dbReference type="SAM" id="Phobius"/>
    </source>
</evidence>
<feature type="compositionally biased region" description="Low complexity" evidence="8">
    <location>
        <begin position="404"/>
        <end position="424"/>
    </location>
</feature>
<dbReference type="PROSITE" id="PS00108">
    <property type="entry name" value="PROTEIN_KINASE_ST"/>
    <property type="match status" value="1"/>
</dbReference>
<accession>A0A7W5JVP8</accession>
<dbReference type="InterPro" id="IPR008271">
    <property type="entry name" value="Ser/Thr_kinase_AS"/>
</dbReference>
<dbReference type="AlphaFoldDB" id="A0A7W5JVP8"/>
<dbReference type="CDD" id="cd14014">
    <property type="entry name" value="STKc_PknB_like"/>
    <property type="match status" value="1"/>
</dbReference>
<comment type="caution">
    <text evidence="11">The sequence shown here is derived from an EMBL/GenBank/DDBJ whole genome shotgun (WGS) entry which is preliminary data.</text>
</comment>
<organism evidence="11 12">
    <name type="scientific">Microlunatus antarcticus</name>
    <dbReference type="NCBI Taxonomy" id="53388"/>
    <lineage>
        <taxon>Bacteria</taxon>
        <taxon>Bacillati</taxon>
        <taxon>Actinomycetota</taxon>
        <taxon>Actinomycetes</taxon>
        <taxon>Propionibacteriales</taxon>
        <taxon>Propionibacteriaceae</taxon>
        <taxon>Microlunatus</taxon>
    </lineage>
</organism>
<dbReference type="GO" id="GO:0004674">
    <property type="term" value="F:protein serine/threonine kinase activity"/>
    <property type="evidence" value="ECO:0007669"/>
    <property type="project" value="UniProtKB-KW"/>
</dbReference>
<evidence type="ECO:0000256" key="6">
    <source>
        <dbReference type="ARBA" id="ARBA00022840"/>
    </source>
</evidence>
<keyword evidence="5 11" id="KW-0418">Kinase</keyword>
<keyword evidence="9" id="KW-1133">Transmembrane helix</keyword>
<keyword evidence="4 7" id="KW-0547">Nucleotide-binding</keyword>
<dbReference type="PROSITE" id="PS50011">
    <property type="entry name" value="PROTEIN_KINASE_DOM"/>
    <property type="match status" value="1"/>
</dbReference>
<keyword evidence="2 11" id="KW-0723">Serine/threonine-protein kinase</keyword>
<feature type="transmembrane region" description="Helical" evidence="9">
    <location>
        <begin position="332"/>
        <end position="352"/>
    </location>
</feature>
<dbReference type="PANTHER" id="PTHR43289">
    <property type="entry name" value="MITOGEN-ACTIVATED PROTEIN KINASE KINASE KINASE 20-RELATED"/>
    <property type="match status" value="1"/>
</dbReference>
<evidence type="ECO:0000313" key="12">
    <source>
        <dbReference type="Proteomes" id="UP000565572"/>
    </source>
</evidence>
<dbReference type="InterPro" id="IPR017441">
    <property type="entry name" value="Protein_kinase_ATP_BS"/>
</dbReference>
<feature type="compositionally biased region" description="Pro residues" evidence="8">
    <location>
        <begin position="312"/>
        <end position="323"/>
    </location>
</feature>
<evidence type="ECO:0000256" key="4">
    <source>
        <dbReference type="ARBA" id="ARBA00022741"/>
    </source>
</evidence>
<keyword evidence="12" id="KW-1185">Reference proteome</keyword>
<feature type="region of interest" description="Disordered" evidence="8">
    <location>
        <begin position="354"/>
        <end position="432"/>
    </location>
</feature>
<keyword evidence="3" id="KW-0808">Transferase</keyword>
<dbReference type="PROSITE" id="PS00107">
    <property type="entry name" value="PROTEIN_KINASE_ATP"/>
    <property type="match status" value="1"/>
</dbReference>
<gene>
    <name evidence="11" type="ORF">FHX39_002140</name>
</gene>
<dbReference type="EC" id="2.7.11.1" evidence="1"/>
<feature type="domain" description="Protein kinase" evidence="10">
    <location>
        <begin position="12"/>
        <end position="269"/>
    </location>
</feature>
<evidence type="ECO:0000256" key="1">
    <source>
        <dbReference type="ARBA" id="ARBA00012513"/>
    </source>
</evidence>
<dbReference type="PANTHER" id="PTHR43289:SF6">
    <property type="entry name" value="SERINE_THREONINE-PROTEIN KINASE NEKL-3"/>
    <property type="match status" value="1"/>
</dbReference>
<keyword evidence="6 7" id="KW-0067">ATP-binding</keyword>
<evidence type="ECO:0000256" key="3">
    <source>
        <dbReference type="ARBA" id="ARBA00022679"/>
    </source>
</evidence>
<proteinExistence type="predicted"/>
<dbReference type="RefSeq" id="WP_183338259.1">
    <property type="nucleotide sequence ID" value="NZ_JACHZG010000001.1"/>
</dbReference>
<reference evidence="11 12" key="1">
    <citation type="submission" date="2020-08" db="EMBL/GenBank/DDBJ databases">
        <title>Sequencing the genomes of 1000 actinobacteria strains.</title>
        <authorList>
            <person name="Klenk H.-P."/>
        </authorList>
    </citation>
    <scope>NUCLEOTIDE SEQUENCE [LARGE SCALE GENOMIC DNA]</scope>
    <source>
        <strain evidence="11 12">DSM 11053</strain>
    </source>
</reference>
<evidence type="ECO:0000256" key="7">
    <source>
        <dbReference type="PROSITE-ProRule" id="PRU10141"/>
    </source>
</evidence>
<dbReference type="SMART" id="SM00220">
    <property type="entry name" value="S_TKc"/>
    <property type="match status" value="1"/>
</dbReference>
<protein>
    <recommendedName>
        <fullName evidence="1">non-specific serine/threonine protein kinase</fullName>
        <ecNumber evidence="1">2.7.11.1</ecNumber>
    </recommendedName>
</protein>
<dbReference type="Pfam" id="PF00069">
    <property type="entry name" value="Pkinase"/>
    <property type="match status" value="1"/>
</dbReference>
<name>A0A7W5JVP8_9ACTN</name>
<evidence type="ECO:0000259" key="10">
    <source>
        <dbReference type="PROSITE" id="PS50011"/>
    </source>
</evidence>
<dbReference type="Gene3D" id="3.30.200.20">
    <property type="entry name" value="Phosphorylase Kinase, domain 1"/>
    <property type="match status" value="1"/>
</dbReference>
<dbReference type="InterPro" id="IPR000719">
    <property type="entry name" value="Prot_kinase_dom"/>
</dbReference>
<dbReference type="Gene3D" id="1.10.510.10">
    <property type="entry name" value="Transferase(Phosphotransferase) domain 1"/>
    <property type="match status" value="1"/>
</dbReference>
<evidence type="ECO:0000256" key="2">
    <source>
        <dbReference type="ARBA" id="ARBA00022527"/>
    </source>
</evidence>
<keyword evidence="9" id="KW-0472">Membrane</keyword>